<dbReference type="Pfam" id="PF13505">
    <property type="entry name" value="OMP_b-brl"/>
    <property type="match status" value="1"/>
</dbReference>
<proteinExistence type="predicted"/>
<evidence type="ECO:0000256" key="1">
    <source>
        <dbReference type="ARBA" id="ARBA00022729"/>
    </source>
</evidence>
<dbReference type="InterPro" id="IPR011250">
    <property type="entry name" value="OMP/PagP_B-barrel"/>
</dbReference>
<dbReference type="OrthoDB" id="1163183at2"/>
<dbReference type="Proteomes" id="UP000265926">
    <property type="component" value="Unassembled WGS sequence"/>
</dbReference>
<keyword evidence="1 2" id="KW-0732">Signal</keyword>
<protein>
    <recommendedName>
        <fullName evidence="3">Outer membrane protein beta-barrel domain-containing protein</fullName>
    </recommendedName>
</protein>
<evidence type="ECO:0000313" key="4">
    <source>
        <dbReference type="EMBL" id="RIJ49183.1"/>
    </source>
</evidence>
<dbReference type="Gene3D" id="2.40.160.20">
    <property type="match status" value="1"/>
</dbReference>
<dbReference type="SUPFAM" id="SSF56925">
    <property type="entry name" value="OMPA-like"/>
    <property type="match status" value="1"/>
</dbReference>
<keyword evidence="5" id="KW-1185">Reference proteome</keyword>
<dbReference type="InterPro" id="IPR027385">
    <property type="entry name" value="Beta-barrel_OMP"/>
</dbReference>
<dbReference type="EMBL" id="QWGR01000003">
    <property type="protein sequence ID" value="RIJ49183.1"/>
    <property type="molecule type" value="Genomic_DNA"/>
</dbReference>
<dbReference type="RefSeq" id="WP_119437069.1">
    <property type="nucleotide sequence ID" value="NZ_QWGR01000003.1"/>
</dbReference>
<accession>A0A399T5M5</accession>
<sequence length="164" mass="17320">MKNLITLLFAFVLFLTANQAKAQISVGPGLGFATDISSLGISANAGYQINEKWAATGAFTYFLEKDYVKWSALDFNANYSITQIENVGALYGIGGLNITMVKIDIPELGEWLGGGSASSSDVGLNLGAGLNIGLSEKMTLAPELCYTISSGGYLRAGVKLMFSL</sequence>
<evidence type="ECO:0000256" key="2">
    <source>
        <dbReference type="SAM" id="SignalP"/>
    </source>
</evidence>
<feature type="signal peptide" evidence="2">
    <location>
        <begin position="1"/>
        <end position="22"/>
    </location>
</feature>
<organism evidence="4 5">
    <name type="scientific">Maribellus luteus</name>
    <dbReference type="NCBI Taxonomy" id="2305463"/>
    <lineage>
        <taxon>Bacteria</taxon>
        <taxon>Pseudomonadati</taxon>
        <taxon>Bacteroidota</taxon>
        <taxon>Bacteroidia</taxon>
        <taxon>Marinilabiliales</taxon>
        <taxon>Prolixibacteraceae</taxon>
        <taxon>Maribellus</taxon>
    </lineage>
</organism>
<evidence type="ECO:0000259" key="3">
    <source>
        <dbReference type="Pfam" id="PF13505"/>
    </source>
</evidence>
<evidence type="ECO:0000313" key="5">
    <source>
        <dbReference type="Proteomes" id="UP000265926"/>
    </source>
</evidence>
<feature type="chain" id="PRO_5017419129" description="Outer membrane protein beta-barrel domain-containing protein" evidence="2">
    <location>
        <begin position="23"/>
        <end position="164"/>
    </location>
</feature>
<name>A0A399T5M5_9BACT</name>
<reference evidence="4 5" key="1">
    <citation type="submission" date="2018-08" db="EMBL/GenBank/DDBJ databases">
        <title>Pallidiluteibacterium maritimus gen. nov., sp. nov., isolated from coastal sediment.</title>
        <authorList>
            <person name="Zhou L.Y."/>
        </authorList>
    </citation>
    <scope>NUCLEOTIDE SEQUENCE [LARGE SCALE GENOMIC DNA]</scope>
    <source>
        <strain evidence="4 5">XSD2</strain>
    </source>
</reference>
<comment type="caution">
    <text evidence="4">The sequence shown here is derived from an EMBL/GenBank/DDBJ whole genome shotgun (WGS) entry which is preliminary data.</text>
</comment>
<feature type="domain" description="Outer membrane protein beta-barrel" evidence="3">
    <location>
        <begin position="8"/>
        <end position="144"/>
    </location>
</feature>
<dbReference type="AlphaFoldDB" id="A0A399T5M5"/>
<gene>
    <name evidence="4" type="ORF">D1614_06380</name>
</gene>